<evidence type="ECO:0000256" key="2">
    <source>
        <dbReference type="SAM" id="Phobius"/>
    </source>
</evidence>
<gene>
    <name evidence="4" type="ORF">D9613_011349</name>
</gene>
<dbReference type="AlphaFoldDB" id="A0A8H4VMA8"/>
<feature type="transmembrane region" description="Helical" evidence="2">
    <location>
        <begin position="99"/>
        <end position="121"/>
    </location>
</feature>
<keyword evidence="5" id="KW-1185">Reference proteome</keyword>
<sequence length="303" mass="33401">MLMGTLVVQFYRYQCNFPKDKPAVKVLVYTVVTLDIIQTVVTSHLTWFFAIANWHDPTVLFRTTWSANMLPLFAGLISGIVQIFYAWRIFKLSKARWMTCLAGLISLIATSQATAAIVASIMIQFNPTQERLLQLHPVFSYWLAGSFTVDILITAAMLQILFNARAISALSRTGNLVNTLISNAIQTGAITVVCAGVDLALFVAYTSSNFHFVPAYILGKLYSNSLLATLNTRETLRNAPTYNTSDSFGKDLQTRPENKTTTTSTMTQSKSTGHSWPIKKVKDDESDSTEAQVAGKSGFGVAL</sequence>
<evidence type="ECO:0000259" key="3">
    <source>
        <dbReference type="Pfam" id="PF20152"/>
    </source>
</evidence>
<feature type="region of interest" description="Disordered" evidence="1">
    <location>
        <begin position="241"/>
        <end position="303"/>
    </location>
</feature>
<protein>
    <recommendedName>
        <fullName evidence="3">DUF6534 domain-containing protein</fullName>
    </recommendedName>
</protein>
<organism evidence="4 5">
    <name type="scientific">Agrocybe pediades</name>
    <dbReference type="NCBI Taxonomy" id="84607"/>
    <lineage>
        <taxon>Eukaryota</taxon>
        <taxon>Fungi</taxon>
        <taxon>Dikarya</taxon>
        <taxon>Basidiomycota</taxon>
        <taxon>Agaricomycotina</taxon>
        <taxon>Agaricomycetes</taxon>
        <taxon>Agaricomycetidae</taxon>
        <taxon>Agaricales</taxon>
        <taxon>Agaricineae</taxon>
        <taxon>Strophariaceae</taxon>
        <taxon>Agrocybe</taxon>
    </lineage>
</organism>
<keyword evidence="2" id="KW-1133">Transmembrane helix</keyword>
<evidence type="ECO:0000313" key="4">
    <source>
        <dbReference type="EMBL" id="KAF4615926.1"/>
    </source>
</evidence>
<feature type="compositionally biased region" description="Low complexity" evidence="1">
    <location>
        <begin position="260"/>
        <end position="272"/>
    </location>
</feature>
<reference evidence="4 5" key="1">
    <citation type="submission" date="2019-12" db="EMBL/GenBank/DDBJ databases">
        <authorList>
            <person name="Floudas D."/>
            <person name="Bentzer J."/>
            <person name="Ahren D."/>
            <person name="Johansson T."/>
            <person name="Persson P."/>
            <person name="Tunlid A."/>
        </authorList>
    </citation>
    <scope>NUCLEOTIDE SEQUENCE [LARGE SCALE GENOMIC DNA]</scope>
    <source>
        <strain evidence="4 5">CBS 102.39</strain>
    </source>
</reference>
<comment type="caution">
    <text evidence="4">The sequence shown here is derived from an EMBL/GenBank/DDBJ whole genome shotgun (WGS) entry which is preliminary data.</text>
</comment>
<feature type="domain" description="DUF6534" evidence="3">
    <location>
        <begin position="146"/>
        <end position="234"/>
    </location>
</feature>
<dbReference type="EMBL" id="JAACJL010000032">
    <property type="protein sequence ID" value="KAF4615926.1"/>
    <property type="molecule type" value="Genomic_DNA"/>
</dbReference>
<dbReference type="InterPro" id="IPR045339">
    <property type="entry name" value="DUF6534"/>
</dbReference>
<feature type="transmembrane region" description="Helical" evidence="2">
    <location>
        <begin position="69"/>
        <end position="87"/>
    </location>
</feature>
<dbReference type="PANTHER" id="PTHR40465:SF1">
    <property type="entry name" value="DUF6534 DOMAIN-CONTAINING PROTEIN"/>
    <property type="match status" value="1"/>
</dbReference>
<keyword evidence="2" id="KW-0812">Transmembrane</keyword>
<dbReference type="PANTHER" id="PTHR40465">
    <property type="entry name" value="CHROMOSOME 1, WHOLE GENOME SHOTGUN SEQUENCE"/>
    <property type="match status" value="1"/>
</dbReference>
<feature type="transmembrane region" description="Helical" evidence="2">
    <location>
        <begin position="141"/>
        <end position="162"/>
    </location>
</feature>
<keyword evidence="2" id="KW-0472">Membrane</keyword>
<proteinExistence type="predicted"/>
<name>A0A8H4VMA8_9AGAR</name>
<accession>A0A8H4VMA8</accession>
<evidence type="ECO:0000313" key="5">
    <source>
        <dbReference type="Proteomes" id="UP000521872"/>
    </source>
</evidence>
<feature type="transmembrane region" description="Helical" evidence="2">
    <location>
        <begin position="26"/>
        <end position="49"/>
    </location>
</feature>
<feature type="compositionally biased region" description="Basic and acidic residues" evidence="1">
    <location>
        <begin position="248"/>
        <end position="258"/>
    </location>
</feature>
<dbReference type="Pfam" id="PF20152">
    <property type="entry name" value="DUF6534"/>
    <property type="match status" value="1"/>
</dbReference>
<dbReference type="Proteomes" id="UP000521872">
    <property type="component" value="Unassembled WGS sequence"/>
</dbReference>
<evidence type="ECO:0000256" key="1">
    <source>
        <dbReference type="SAM" id="MobiDB-lite"/>
    </source>
</evidence>